<evidence type="ECO:0000313" key="11">
    <source>
        <dbReference type="Proteomes" id="UP000192343"/>
    </source>
</evidence>
<keyword evidence="4" id="KW-0808">Transferase</keyword>
<dbReference type="PROSITE" id="PS50113">
    <property type="entry name" value="PAC"/>
    <property type="match status" value="2"/>
</dbReference>
<dbReference type="InterPro" id="IPR001789">
    <property type="entry name" value="Sig_transdc_resp-reg_receiver"/>
</dbReference>
<dbReference type="SMART" id="SM00448">
    <property type="entry name" value="REC"/>
    <property type="match status" value="1"/>
</dbReference>
<dbReference type="InterPro" id="IPR000700">
    <property type="entry name" value="PAS-assoc_C"/>
</dbReference>
<dbReference type="EC" id="2.7.13.3" evidence="2"/>
<keyword evidence="11" id="KW-1185">Reference proteome</keyword>
<evidence type="ECO:0000259" key="8">
    <source>
        <dbReference type="PROSITE" id="PS50112"/>
    </source>
</evidence>
<dbReference type="InterPro" id="IPR001610">
    <property type="entry name" value="PAC"/>
</dbReference>
<feature type="domain" description="PAS" evidence="8">
    <location>
        <begin position="131"/>
        <end position="199"/>
    </location>
</feature>
<feature type="domain" description="PAS" evidence="8">
    <location>
        <begin position="375"/>
        <end position="447"/>
    </location>
</feature>
<dbReference type="InterPro" id="IPR035965">
    <property type="entry name" value="PAS-like_dom_sf"/>
</dbReference>
<keyword evidence="5" id="KW-0418">Kinase</keyword>
<evidence type="ECO:0000256" key="4">
    <source>
        <dbReference type="ARBA" id="ARBA00022679"/>
    </source>
</evidence>
<proteinExistence type="predicted"/>
<dbReference type="GO" id="GO:0000160">
    <property type="term" value="P:phosphorelay signal transduction system"/>
    <property type="evidence" value="ECO:0007669"/>
    <property type="project" value="InterPro"/>
</dbReference>
<evidence type="ECO:0000256" key="5">
    <source>
        <dbReference type="ARBA" id="ARBA00022777"/>
    </source>
</evidence>
<dbReference type="PROSITE" id="PS50112">
    <property type="entry name" value="PAS"/>
    <property type="match status" value="4"/>
</dbReference>
<feature type="domain" description="PAS" evidence="8">
    <location>
        <begin position="255"/>
        <end position="325"/>
    </location>
</feature>
<gene>
    <name evidence="10" type="ORF">B4O97_04550</name>
</gene>
<evidence type="ECO:0000256" key="2">
    <source>
        <dbReference type="ARBA" id="ARBA00012438"/>
    </source>
</evidence>
<dbReference type="Pfam" id="PF00072">
    <property type="entry name" value="Response_reg"/>
    <property type="match status" value="1"/>
</dbReference>
<dbReference type="SMART" id="SM00091">
    <property type="entry name" value="PAS"/>
    <property type="match status" value="4"/>
</dbReference>
<dbReference type="Gene3D" id="3.40.50.2300">
    <property type="match status" value="1"/>
</dbReference>
<feature type="domain" description="Response regulatory" evidence="7">
    <location>
        <begin position="4"/>
        <end position="119"/>
    </location>
</feature>
<dbReference type="Gene3D" id="3.30.565.10">
    <property type="entry name" value="Histidine kinase-like ATPase, C-terminal domain"/>
    <property type="match status" value="1"/>
</dbReference>
<keyword evidence="3 6" id="KW-0597">Phosphoprotein</keyword>
<comment type="catalytic activity">
    <reaction evidence="1">
        <text>ATP + protein L-histidine = ADP + protein N-phospho-L-histidine.</text>
        <dbReference type="EC" id="2.7.13.3"/>
    </reaction>
</comment>
<dbReference type="Gene3D" id="3.30.450.20">
    <property type="entry name" value="PAS domain"/>
    <property type="match status" value="4"/>
</dbReference>
<dbReference type="Pfam" id="PF07568">
    <property type="entry name" value="HisKA_2"/>
    <property type="match status" value="1"/>
</dbReference>
<dbReference type="Pfam" id="PF13426">
    <property type="entry name" value="PAS_9"/>
    <property type="match status" value="2"/>
</dbReference>
<feature type="domain" description="PAS" evidence="8">
    <location>
        <begin position="497"/>
        <end position="567"/>
    </location>
</feature>
<dbReference type="STRING" id="1963862.B4O97_04550"/>
<dbReference type="InterPro" id="IPR052162">
    <property type="entry name" value="Sensor_kinase/Photoreceptor"/>
</dbReference>
<evidence type="ECO:0000256" key="3">
    <source>
        <dbReference type="ARBA" id="ARBA00022553"/>
    </source>
</evidence>
<evidence type="ECO:0000313" key="10">
    <source>
        <dbReference type="EMBL" id="ORC36899.1"/>
    </source>
</evidence>
<dbReference type="InterPro" id="IPR011495">
    <property type="entry name" value="Sig_transdc_His_kin_sub2_dim/P"/>
</dbReference>
<organism evidence="10 11">
    <name type="scientific">Marispirochaeta aestuarii</name>
    <dbReference type="NCBI Taxonomy" id="1963862"/>
    <lineage>
        <taxon>Bacteria</taxon>
        <taxon>Pseudomonadati</taxon>
        <taxon>Spirochaetota</taxon>
        <taxon>Spirochaetia</taxon>
        <taxon>Spirochaetales</taxon>
        <taxon>Spirochaetaceae</taxon>
        <taxon>Marispirochaeta</taxon>
    </lineage>
</organism>
<dbReference type="GO" id="GO:0006355">
    <property type="term" value="P:regulation of DNA-templated transcription"/>
    <property type="evidence" value="ECO:0007669"/>
    <property type="project" value="InterPro"/>
</dbReference>
<feature type="domain" description="PAC" evidence="9">
    <location>
        <begin position="204"/>
        <end position="254"/>
    </location>
</feature>
<dbReference type="SUPFAM" id="SSF55785">
    <property type="entry name" value="PYP-like sensor domain (PAS domain)"/>
    <property type="match status" value="4"/>
</dbReference>
<dbReference type="InterPro" id="IPR011006">
    <property type="entry name" value="CheY-like_superfamily"/>
</dbReference>
<accession>A0A1Y1S1U9</accession>
<dbReference type="PANTHER" id="PTHR43304">
    <property type="entry name" value="PHYTOCHROME-LIKE PROTEIN CPH1"/>
    <property type="match status" value="1"/>
</dbReference>
<dbReference type="NCBIfam" id="TIGR00229">
    <property type="entry name" value="sensory_box"/>
    <property type="match status" value="4"/>
</dbReference>
<dbReference type="AlphaFoldDB" id="A0A1Y1S1U9"/>
<dbReference type="Pfam" id="PF08447">
    <property type="entry name" value="PAS_3"/>
    <property type="match status" value="1"/>
</dbReference>
<dbReference type="Proteomes" id="UP000192343">
    <property type="component" value="Unassembled WGS sequence"/>
</dbReference>
<dbReference type="PANTHER" id="PTHR43304:SF1">
    <property type="entry name" value="PAC DOMAIN-CONTAINING PROTEIN"/>
    <property type="match status" value="1"/>
</dbReference>
<evidence type="ECO:0000259" key="9">
    <source>
        <dbReference type="PROSITE" id="PS50113"/>
    </source>
</evidence>
<evidence type="ECO:0000259" key="7">
    <source>
        <dbReference type="PROSITE" id="PS50110"/>
    </source>
</evidence>
<dbReference type="EMBL" id="MWQY01000004">
    <property type="protein sequence ID" value="ORC36899.1"/>
    <property type="molecule type" value="Genomic_DNA"/>
</dbReference>
<dbReference type="SMART" id="SM00086">
    <property type="entry name" value="PAC"/>
    <property type="match status" value="4"/>
</dbReference>
<dbReference type="CDD" id="cd00130">
    <property type="entry name" value="PAS"/>
    <property type="match status" value="4"/>
</dbReference>
<dbReference type="RefSeq" id="WP_083048747.1">
    <property type="nucleotide sequence ID" value="NZ_MWQY01000004.1"/>
</dbReference>
<evidence type="ECO:0000256" key="1">
    <source>
        <dbReference type="ARBA" id="ARBA00000085"/>
    </source>
</evidence>
<feature type="modified residue" description="4-aspartylphosphate" evidence="6">
    <location>
        <position position="54"/>
    </location>
</feature>
<dbReference type="SUPFAM" id="SSF55874">
    <property type="entry name" value="ATPase domain of HSP90 chaperone/DNA topoisomerase II/histidine kinase"/>
    <property type="match status" value="1"/>
</dbReference>
<comment type="caution">
    <text evidence="10">The sequence shown here is derived from an EMBL/GenBank/DDBJ whole genome shotgun (WGS) entry which is preliminary data.</text>
</comment>
<evidence type="ECO:0000256" key="6">
    <source>
        <dbReference type="PROSITE-ProRule" id="PRU00169"/>
    </source>
</evidence>
<dbReference type="InterPro" id="IPR013655">
    <property type="entry name" value="PAS_fold_3"/>
</dbReference>
<reference evidence="10 11" key="1">
    <citation type="submission" date="2017-03" db="EMBL/GenBank/DDBJ databases">
        <title>Draft Genome sequence of Marispirochaeta sp. strain JC444.</title>
        <authorList>
            <person name="Shivani Y."/>
            <person name="Subhash Y."/>
            <person name="Sasikala C."/>
            <person name="Ramana C."/>
        </authorList>
    </citation>
    <scope>NUCLEOTIDE SEQUENCE [LARGE SCALE GENOMIC DNA]</scope>
    <source>
        <strain evidence="10 11">JC444</strain>
    </source>
</reference>
<dbReference type="SUPFAM" id="SSF52172">
    <property type="entry name" value="CheY-like"/>
    <property type="match status" value="1"/>
</dbReference>
<dbReference type="InterPro" id="IPR013767">
    <property type="entry name" value="PAS_fold"/>
</dbReference>
<protein>
    <recommendedName>
        <fullName evidence="2">histidine kinase</fullName>
        <ecNumber evidence="2">2.7.13.3</ecNumber>
    </recommendedName>
</protein>
<dbReference type="Pfam" id="PF00989">
    <property type="entry name" value="PAS"/>
    <property type="match status" value="1"/>
</dbReference>
<dbReference type="InterPro" id="IPR000014">
    <property type="entry name" value="PAS"/>
</dbReference>
<dbReference type="PROSITE" id="PS50110">
    <property type="entry name" value="RESPONSE_REGULATORY"/>
    <property type="match status" value="1"/>
</dbReference>
<sequence>MPKKILLVEDESIIALSEARVLKKHNFIVDTALNGEDAISLVQSDPDISLVLMDIDLGKGMDGTAAAAGILEIRDLPIIFLTSHSEKQYVDRVEQISGYGYVLKNSGEFILIESIRMAYKLFDASSKIKESEQKYRAAFMTSPDSININRLDGLYVDINEGFTSMTGFTREDVIGRLSSDIDIWASPEDREKLVNGLKQDGIVENLESVFRCRDGSRKTGLMSARLITLNGEPHILSITRDISEKKEVEIQLKRSEHRFKAIFEQAADGILIGNAEGIITEANRNMTELTGYSREELVGRNIRVLFDQQEMAEHPLSYRRVYAGETVQRERNIRKKDGTLVPVIMNSKKVHDDCLQAIFHDISSLRAAEESLMISEERLRMAVEGSRDGLWDWNLETNEAYHSDRFARMLGYDPDELPYTSEAWSELLHPEDREQAFRSVEEYLSGARDIYESVFRLRAKDGSYRWISGRGKAIFNAEGVPVRFVGFNMDISEQKLAEEKYRTIVHTMQDGFLLIDGNAHITDVNGAYCSLTGFPRAELLEMSIGDIDLLETGKDVHDHLHRIMESGGETFETIHRTAGDNSLFVEVSATPLPNENALVVIVRDITGRKNEEQHLQSLVEEKDYLMKEFSHRAKNNLAMILSLIRLKSTTLENQVDLSDIERHIEAINILNTRLYRGNSFSSINLHTYLQEVLETVFSFSSFPIRIVNDVAEISMDHRRAIPIALLTNEIAINALKHGFGEEKDPSFTVQLTQDFSRGEYSLTLSNSGRPFPEDIDFNDARSLGMQLIPAFVKQLQGSITLSRKPVPVFYITFPVV</sequence>
<dbReference type="InterPro" id="IPR036890">
    <property type="entry name" value="HATPase_C_sf"/>
</dbReference>
<dbReference type="OrthoDB" id="9767435at2"/>
<name>A0A1Y1S1U9_9SPIO</name>
<dbReference type="GO" id="GO:0004673">
    <property type="term" value="F:protein histidine kinase activity"/>
    <property type="evidence" value="ECO:0007669"/>
    <property type="project" value="UniProtKB-EC"/>
</dbReference>
<feature type="domain" description="PAC" evidence="9">
    <location>
        <begin position="451"/>
        <end position="503"/>
    </location>
</feature>